<comment type="caution">
    <text evidence="2">The sequence shown here is derived from an EMBL/GenBank/DDBJ whole genome shotgun (WGS) entry which is preliminary data.</text>
</comment>
<protein>
    <submittedName>
        <fullName evidence="2">Uncharacterized protein</fullName>
    </submittedName>
</protein>
<feature type="coiled-coil region" evidence="1">
    <location>
        <begin position="28"/>
        <end position="62"/>
    </location>
</feature>
<accession>A0ABD2HTC2</accession>
<name>A0ABD2HTC2_9BILA</name>
<dbReference type="Proteomes" id="UP001620626">
    <property type="component" value="Unassembled WGS sequence"/>
</dbReference>
<keyword evidence="3" id="KW-1185">Reference proteome</keyword>
<dbReference type="EMBL" id="JBICBT010001369">
    <property type="protein sequence ID" value="KAL3071047.1"/>
    <property type="molecule type" value="Genomic_DNA"/>
</dbReference>
<organism evidence="2 3">
    <name type="scientific">Heterodera trifolii</name>
    <dbReference type="NCBI Taxonomy" id="157864"/>
    <lineage>
        <taxon>Eukaryota</taxon>
        <taxon>Metazoa</taxon>
        <taxon>Ecdysozoa</taxon>
        <taxon>Nematoda</taxon>
        <taxon>Chromadorea</taxon>
        <taxon>Rhabditida</taxon>
        <taxon>Tylenchina</taxon>
        <taxon>Tylenchomorpha</taxon>
        <taxon>Tylenchoidea</taxon>
        <taxon>Heteroderidae</taxon>
        <taxon>Heteroderinae</taxon>
        <taxon>Heterodera</taxon>
    </lineage>
</organism>
<sequence>MADNIKTILNRLSSIETLLSNNNNNTLATQMAEQFNAIAERLNEIERKINSNNNDNSSAEEKERKQSLVLIGLPEAVAEKPSQRAKEDAKTVAEVLDALDVEVCPQMVYRMGRRIDEKRKGPRLVKVVLPASTFQRFALAQWGRNRTELKQHVGWQRLLVRPSLTKEELAVEREVREQRRMNYEESKKNEMVTTRRGGNMGKNF</sequence>
<dbReference type="AlphaFoldDB" id="A0ABD2HTC2"/>
<reference evidence="2 3" key="1">
    <citation type="submission" date="2024-10" db="EMBL/GenBank/DDBJ databases">
        <authorList>
            <person name="Kim D."/>
        </authorList>
    </citation>
    <scope>NUCLEOTIDE SEQUENCE [LARGE SCALE GENOMIC DNA]</scope>
    <source>
        <strain evidence="2">BH-2024</strain>
    </source>
</reference>
<evidence type="ECO:0000256" key="1">
    <source>
        <dbReference type="SAM" id="Coils"/>
    </source>
</evidence>
<keyword evidence="1" id="KW-0175">Coiled coil</keyword>
<evidence type="ECO:0000313" key="3">
    <source>
        <dbReference type="Proteomes" id="UP001620626"/>
    </source>
</evidence>
<gene>
    <name evidence="2" type="ORF">niasHT_040131</name>
</gene>
<evidence type="ECO:0000313" key="2">
    <source>
        <dbReference type="EMBL" id="KAL3071047.1"/>
    </source>
</evidence>
<proteinExistence type="predicted"/>